<evidence type="ECO:0000256" key="1">
    <source>
        <dbReference type="SAM" id="SignalP"/>
    </source>
</evidence>
<keyword evidence="1" id="KW-0732">Signal</keyword>
<evidence type="ECO:0000313" key="2">
    <source>
        <dbReference type="EMBL" id="MBU3029592.1"/>
    </source>
</evidence>
<proteinExistence type="predicted"/>
<evidence type="ECO:0008006" key="4">
    <source>
        <dbReference type="Google" id="ProtNLM"/>
    </source>
</evidence>
<reference evidence="2" key="1">
    <citation type="submission" date="2021-06" db="EMBL/GenBank/DDBJ databases">
        <title>Paracoccus bacterium XHP0099 sp. nov., isolated from the surface waters of the Yellow Sea.</title>
        <authorList>
            <person name="Xue H."/>
            <person name="Zhang D."/>
        </authorList>
    </citation>
    <scope>NUCLEOTIDE SEQUENCE</scope>
    <source>
        <strain evidence="2">XHP0099</strain>
    </source>
</reference>
<protein>
    <recommendedName>
        <fullName evidence="4">Outer membrane protein beta-barrel domain-containing protein</fullName>
    </recommendedName>
</protein>
<organism evidence="2 3">
    <name type="scientific">Paracoccus marinaquae</name>
    <dbReference type="NCBI Taxonomy" id="2841926"/>
    <lineage>
        <taxon>Bacteria</taxon>
        <taxon>Pseudomonadati</taxon>
        <taxon>Pseudomonadota</taxon>
        <taxon>Alphaproteobacteria</taxon>
        <taxon>Rhodobacterales</taxon>
        <taxon>Paracoccaceae</taxon>
        <taxon>Paracoccus</taxon>
    </lineage>
</organism>
<comment type="caution">
    <text evidence="2">The sequence shown here is derived from an EMBL/GenBank/DDBJ whole genome shotgun (WGS) entry which is preliminary data.</text>
</comment>
<feature type="signal peptide" evidence="1">
    <location>
        <begin position="1"/>
        <end position="18"/>
    </location>
</feature>
<evidence type="ECO:0000313" key="3">
    <source>
        <dbReference type="Proteomes" id="UP001166191"/>
    </source>
</evidence>
<dbReference type="RefSeq" id="WP_216032284.1">
    <property type="nucleotide sequence ID" value="NZ_JAHKNG010000006.1"/>
</dbReference>
<accession>A0ABS6AHM7</accession>
<sequence length="244" mass="26206">MRLVMGLAAGLTVLPVAALSQEWTFDASLYGWVPSLDATLDTALGQVEADGSGGDALEDLDMAFMGTFQARRGRWGLLLDVLYADLSDDKATPFDLAYRDVRLETRTAAVSGYALYRAYETPQLALDAGVGFRTFDVDLDAGFNSAGAAADRDVSAGDTWTVPLVAGRAILTLDEKWFATAYGDIGGTSGDTSTWQAFASIGYRFDERWSAQLGYRHMDIEREIGGIDADLGLSGPLVGATFHF</sequence>
<keyword evidence="3" id="KW-1185">Reference proteome</keyword>
<gene>
    <name evidence="2" type="ORF">KNW02_05570</name>
</gene>
<dbReference type="Proteomes" id="UP001166191">
    <property type="component" value="Unassembled WGS sequence"/>
</dbReference>
<dbReference type="EMBL" id="JAHKNG010000006">
    <property type="protein sequence ID" value="MBU3029592.1"/>
    <property type="molecule type" value="Genomic_DNA"/>
</dbReference>
<feature type="chain" id="PRO_5045443987" description="Outer membrane protein beta-barrel domain-containing protein" evidence="1">
    <location>
        <begin position="19"/>
        <end position="244"/>
    </location>
</feature>
<name>A0ABS6AHM7_9RHOB</name>